<evidence type="ECO:0000256" key="6">
    <source>
        <dbReference type="ARBA" id="ARBA00023163"/>
    </source>
</evidence>
<gene>
    <name evidence="10" type="ORF">LELG_01997</name>
</gene>
<accession>A5DXB0</accession>
<dbReference type="GeneID" id="5234318"/>
<dbReference type="InterPro" id="IPR036864">
    <property type="entry name" value="Zn2-C6_fun-type_DNA-bd_sf"/>
</dbReference>
<dbReference type="InParanoid" id="A5DXB0"/>
<dbReference type="CDD" id="cd00067">
    <property type="entry name" value="GAL4"/>
    <property type="match status" value="1"/>
</dbReference>
<feature type="region of interest" description="Disordered" evidence="8">
    <location>
        <begin position="856"/>
        <end position="878"/>
    </location>
</feature>
<proteinExistence type="predicted"/>
<evidence type="ECO:0000256" key="8">
    <source>
        <dbReference type="SAM" id="MobiDB-lite"/>
    </source>
</evidence>
<dbReference type="AlphaFoldDB" id="A5DXB0"/>
<keyword evidence="4" id="KW-0805">Transcription regulation</keyword>
<dbReference type="GO" id="GO:0043565">
    <property type="term" value="F:sequence-specific DNA binding"/>
    <property type="evidence" value="ECO:0007669"/>
    <property type="project" value="TreeGrafter"/>
</dbReference>
<evidence type="ECO:0000259" key="9">
    <source>
        <dbReference type="PROSITE" id="PS50048"/>
    </source>
</evidence>
<dbReference type="VEuPathDB" id="FungiDB:LELG_01997"/>
<dbReference type="KEGG" id="lel:PVL30_001971"/>
<dbReference type="PANTHER" id="PTHR47782">
    <property type="entry name" value="ZN(II)2CYS6 TRANSCRIPTION FACTOR (EUROFUNG)-RELATED"/>
    <property type="match status" value="1"/>
</dbReference>
<feature type="region of interest" description="Disordered" evidence="8">
    <location>
        <begin position="938"/>
        <end position="989"/>
    </location>
</feature>
<dbReference type="Gene3D" id="4.10.240.10">
    <property type="entry name" value="Zn(2)-C6 fungal-type DNA-binding domain"/>
    <property type="match status" value="1"/>
</dbReference>
<keyword evidence="5" id="KW-0238">DNA-binding</keyword>
<dbReference type="GO" id="GO:0008270">
    <property type="term" value="F:zinc ion binding"/>
    <property type="evidence" value="ECO:0007669"/>
    <property type="project" value="InterPro"/>
</dbReference>
<dbReference type="GO" id="GO:0005634">
    <property type="term" value="C:nucleus"/>
    <property type="evidence" value="ECO:0007669"/>
    <property type="project" value="UniProtKB-SubCell"/>
</dbReference>
<dbReference type="HOGENOM" id="CLU_285753_0_0_1"/>
<keyword evidence="3" id="KW-0862">Zinc</keyword>
<comment type="subcellular location">
    <subcellularLocation>
        <location evidence="1">Nucleus</location>
    </subcellularLocation>
</comment>
<dbReference type="Pfam" id="PF00172">
    <property type="entry name" value="Zn_clus"/>
    <property type="match status" value="1"/>
</dbReference>
<keyword evidence="11" id="KW-1185">Reference proteome</keyword>
<feature type="domain" description="Zn(2)-C6 fungal-type" evidence="9">
    <location>
        <begin position="31"/>
        <end position="60"/>
    </location>
</feature>
<evidence type="ECO:0000256" key="3">
    <source>
        <dbReference type="ARBA" id="ARBA00022833"/>
    </source>
</evidence>
<dbReference type="PROSITE" id="PS00463">
    <property type="entry name" value="ZN2_CY6_FUNGAL_1"/>
    <property type="match status" value="1"/>
</dbReference>
<evidence type="ECO:0000256" key="2">
    <source>
        <dbReference type="ARBA" id="ARBA00022723"/>
    </source>
</evidence>
<dbReference type="PROSITE" id="PS50048">
    <property type="entry name" value="ZN2_CY6_FUNGAL_2"/>
    <property type="match status" value="1"/>
</dbReference>
<dbReference type="PANTHER" id="PTHR47782:SF1">
    <property type="entry name" value="PYRIMIDINE PATHWAY REGULATORY PROTEIN 1"/>
    <property type="match status" value="1"/>
</dbReference>
<feature type="compositionally biased region" description="Low complexity" evidence="8">
    <location>
        <begin position="940"/>
        <end position="981"/>
    </location>
</feature>
<evidence type="ECO:0000256" key="5">
    <source>
        <dbReference type="ARBA" id="ARBA00023125"/>
    </source>
</evidence>
<dbReference type="eggNOG" id="ENOG502S91V">
    <property type="taxonomic scope" value="Eukaryota"/>
</dbReference>
<evidence type="ECO:0000313" key="11">
    <source>
        <dbReference type="Proteomes" id="UP000001996"/>
    </source>
</evidence>
<dbReference type="SMART" id="SM00066">
    <property type="entry name" value="GAL4"/>
    <property type="match status" value="1"/>
</dbReference>
<evidence type="ECO:0000313" key="10">
    <source>
        <dbReference type="EMBL" id="EDK43818.1"/>
    </source>
</evidence>
<dbReference type="GO" id="GO:0045944">
    <property type="term" value="P:positive regulation of transcription by RNA polymerase II"/>
    <property type="evidence" value="ECO:0007669"/>
    <property type="project" value="TreeGrafter"/>
</dbReference>
<dbReference type="InterPro" id="IPR001138">
    <property type="entry name" value="Zn2Cys6_DnaBD"/>
</dbReference>
<organism evidence="10 11">
    <name type="scientific">Lodderomyces elongisporus (strain ATCC 11503 / CBS 2605 / JCM 1781 / NBRC 1676 / NRRL YB-4239)</name>
    <name type="common">Yeast</name>
    <name type="synonym">Saccharomyces elongisporus</name>
    <dbReference type="NCBI Taxonomy" id="379508"/>
    <lineage>
        <taxon>Eukaryota</taxon>
        <taxon>Fungi</taxon>
        <taxon>Dikarya</taxon>
        <taxon>Ascomycota</taxon>
        <taxon>Saccharomycotina</taxon>
        <taxon>Pichiomycetes</taxon>
        <taxon>Debaryomycetaceae</taxon>
        <taxon>Candida/Lodderomyces clade</taxon>
        <taxon>Lodderomyces</taxon>
    </lineage>
</organism>
<dbReference type="GO" id="GO:0000981">
    <property type="term" value="F:DNA-binding transcription factor activity, RNA polymerase II-specific"/>
    <property type="evidence" value="ECO:0007669"/>
    <property type="project" value="InterPro"/>
</dbReference>
<protein>
    <recommendedName>
        <fullName evidence="9">Zn(2)-C6 fungal-type domain-containing protein</fullName>
    </recommendedName>
</protein>
<dbReference type="SUPFAM" id="SSF57701">
    <property type="entry name" value="Zn2/Cys6 DNA-binding domain"/>
    <property type="match status" value="1"/>
</dbReference>
<reference evidence="10 11" key="1">
    <citation type="journal article" date="2009" name="Nature">
        <title>Evolution of pathogenicity and sexual reproduction in eight Candida genomes.</title>
        <authorList>
            <person name="Butler G."/>
            <person name="Rasmussen M.D."/>
            <person name="Lin M.F."/>
            <person name="Santos M.A."/>
            <person name="Sakthikumar S."/>
            <person name="Munro C.A."/>
            <person name="Rheinbay E."/>
            <person name="Grabherr M."/>
            <person name="Forche A."/>
            <person name="Reedy J.L."/>
            <person name="Agrafioti I."/>
            <person name="Arnaud M.B."/>
            <person name="Bates S."/>
            <person name="Brown A.J."/>
            <person name="Brunke S."/>
            <person name="Costanzo M.C."/>
            <person name="Fitzpatrick D.A."/>
            <person name="de Groot P.W."/>
            <person name="Harris D."/>
            <person name="Hoyer L.L."/>
            <person name="Hube B."/>
            <person name="Klis F.M."/>
            <person name="Kodira C."/>
            <person name="Lennard N."/>
            <person name="Logue M.E."/>
            <person name="Martin R."/>
            <person name="Neiman A.M."/>
            <person name="Nikolaou E."/>
            <person name="Quail M.A."/>
            <person name="Quinn J."/>
            <person name="Santos M.C."/>
            <person name="Schmitzberger F.F."/>
            <person name="Sherlock G."/>
            <person name="Shah P."/>
            <person name="Silverstein K.A."/>
            <person name="Skrzypek M.S."/>
            <person name="Soll D."/>
            <person name="Staggs R."/>
            <person name="Stansfield I."/>
            <person name="Stumpf M.P."/>
            <person name="Sudbery P.E."/>
            <person name="Srikantha T."/>
            <person name="Zeng Q."/>
            <person name="Berman J."/>
            <person name="Berriman M."/>
            <person name="Heitman J."/>
            <person name="Gow N.A."/>
            <person name="Lorenz M.C."/>
            <person name="Birren B.W."/>
            <person name="Kellis M."/>
            <person name="Cuomo C.A."/>
        </authorList>
    </citation>
    <scope>NUCLEOTIDE SEQUENCE [LARGE SCALE GENOMIC DNA]</scope>
    <source>
        <strain evidence="11">ATCC 11503 / BCRC 21390 / CBS 2605 / JCM 1781 / NBRC 1676 / NRRL YB-4239</strain>
    </source>
</reference>
<keyword evidence="7" id="KW-0539">Nucleus</keyword>
<dbReference type="OMA" id="IIQIYAM"/>
<dbReference type="Proteomes" id="UP000001996">
    <property type="component" value="Unassembled WGS sequence"/>
</dbReference>
<dbReference type="EMBL" id="CH981525">
    <property type="protein sequence ID" value="EDK43818.1"/>
    <property type="molecule type" value="Genomic_DNA"/>
</dbReference>
<sequence length="1090" mass="123840">MELRGGGVKPEKAASNMKLISTSSGIRVSQACDRCRIKKIKCDGNSPCLNCKKAEFECKTSDKLTRRAFPKGYTENLEKKVRALEEELALLKERLGEQLTPKDVSLVHSGQQTKEASPTSIPTTTTTANDKVMFQSTAQTVQINNPIDQIFNLDDRGIIIGNDNLNFESQFNHLLINMNLPFLKITNSHNFLLNDPHDYLYNPSYAKSNQFHNKNLDAIYNPLTKTHSPEPGLNELPGDVYDLFIKLINNFKNIFRSKKELDIQIALFFLNYNVFIPIFDYHQFMENYDEFHTMYPFIFTYDDSTINGFNLSNANDYDVVNKFLMTIIQIYAMVIITNPTINLNLLLNHSDPHYLINSRGEKSIVKSLYDFLPYFNGFQISIHQLQTYLLLLYYSLLTNNKEKSLILSSLINAFIGILGINLNSKNLFFNDLSLSQQQRRNRVKIFWNFKVLLKCFNLKFGFKPSLNTTVINPVTIDRYFQLTPEKLSLLLGEDDTDLFNTMLKPSIEFLNLMNIVIPSSFSPNYYQYLKNDTKKKEREKGKEHHSHNHHRLDWILNEDDGEGNDGNLNYNFNQFLVIDKNLANWRLSLKAKKLSLAPFNINMGLPNILNITENDLYHDVSKESIPKEILMNYYQTGGQVDIYTASQLIKIQLNFHYILIRSMNYLNFIVDKELNAVYYKQIALISQEVLHYFLLIFDHVGKFHEKMDEPRISTNSIVMESLGLDVDEDGFVINDFSVKRRRKSHSKQGHAKKIVRDIPLSPFNPMLNGLSLTVINLKKSIVLQMLYLLICQMKYIKQNSLIKDVHHSCLLLVNSVDLFLKVFINYKPGMSPGKTNDDILFLKLLNDELREDMLHYQQQSHHDSDDEDDEDGHGIGTKEGNYYKSIDWDNENLDEDLKYLKICKFIKYRSQAFLEQLNNSTNISRGTLVQVSTNGRKVSAPASAPAPASAQAQAQAQAHAPAQAPAHAQAPAQAQAQAPAQAPAPAPAPAQVNANLHASVNTSTSSHSASELTSYAGQFYSKTDSSPYFPKFDDFSNGVDLGINVGVGPRTGTGTEVGAEIGTIKASQDFDAAQDLMGLKRSSSQSRNYP</sequence>
<keyword evidence="6" id="KW-0804">Transcription</keyword>
<dbReference type="STRING" id="379508.A5DXB0"/>
<dbReference type="InterPro" id="IPR052202">
    <property type="entry name" value="Yeast_MetPath_Reg"/>
</dbReference>
<name>A5DXB0_LODEL</name>
<evidence type="ECO:0000256" key="4">
    <source>
        <dbReference type="ARBA" id="ARBA00023015"/>
    </source>
</evidence>
<evidence type="ECO:0000256" key="7">
    <source>
        <dbReference type="ARBA" id="ARBA00023242"/>
    </source>
</evidence>
<dbReference type="OrthoDB" id="4151048at2759"/>
<keyword evidence="2" id="KW-0479">Metal-binding</keyword>
<evidence type="ECO:0000256" key="1">
    <source>
        <dbReference type="ARBA" id="ARBA00004123"/>
    </source>
</evidence>